<evidence type="ECO:0000256" key="5">
    <source>
        <dbReference type="ARBA" id="ARBA00018512"/>
    </source>
</evidence>
<dbReference type="OrthoDB" id="4769at2759"/>
<evidence type="ECO:0000256" key="10">
    <source>
        <dbReference type="ARBA" id="ARBA00022989"/>
    </source>
</evidence>
<dbReference type="AlphaFoldDB" id="A0A397VH47"/>
<feature type="transmembrane region" description="Helical" evidence="14">
    <location>
        <begin position="278"/>
        <end position="295"/>
    </location>
</feature>
<evidence type="ECO:0000256" key="3">
    <source>
        <dbReference type="ARBA" id="ARBA00010600"/>
    </source>
</evidence>
<dbReference type="EMBL" id="QKWP01000378">
    <property type="protein sequence ID" value="RIB21128.1"/>
    <property type="molecule type" value="Genomic_DNA"/>
</dbReference>
<dbReference type="GO" id="GO:0005789">
    <property type="term" value="C:endoplasmic reticulum membrane"/>
    <property type="evidence" value="ECO:0007669"/>
    <property type="project" value="UniProtKB-SubCell"/>
</dbReference>
<keyword evidence="7 16" id="KW-0808">Transferase</keyword>
<dbReference type="Proteomes" id="UP000266673">
    <property type="component" value="Unassembled WGS sequence"/>
</dbReference>
<evidence type="ECO:0000256" key="13">
    <source>
        <dbReference type="ARBA" id="ARBA00048064"/>
    </source>
</evidence>
<evidence type="ECO:0000313" key="17">
    <source>
        <dbReference type="Proteomes" id="UP000266673"/>
    </source>
</evidence>
<keyword evidence="15" id="KW-0732">Signal</keyword>
<keyword evidence="10 14" id="KW-1133">Transmembrane helix</keyword>
<dbReference type="EC" id="2.4.1.256" evidence="4 14"/>
<dbReference type="GO" id="GO:0006488">
    <property type="term" value="P:dolichol-linked oligosaccharide biosynthetic process"/>
    <property type="evidence" value="ECO:0007669"/>
    <property type="project" value="UniProtKB-UniRule"/>
</dbReference>
<feature type="transmembrane region" description="Helical" evidence="14">
    <location>
        <begin position="60"/>
        <end position="80"/>
    </location>
</feature>
<dbReference type="InterPro" id="IPR016900">
    <property type="entry name" value="Alg10"/>
</dbReference>
<comment type="pathway">
    <text evidence="2">Protein modification; protein glycosylation.</text>
</comment>
<dbReference type="GO" id="GO:0106073">
    <property type="term" value="F:dolichyl pyrophosphate Glc2Man9GlcNAc2 alpha-1,2-glucosyltransferase activity"/>
    <property type="evidence" value="ECO:0007669"/>
    <property type="project" value="UniProtKB-UniRule"/>
</dbReference>
<comment type="catalytic activity">
    <reaction evidence="13">
        <text>an alpha-D-Glc-(1-&gt;3)-alpha-D-Glc-(1-&gt;3)-alpha-D-Man-(1-&gt;2)-alpha-D-Man-(1-&gt;2)-alpha-D-Man-(1-&gt;3)-[alpha-D-Man-(1-&gt;2)-alpha-D-Man-(1-&gt;3)-[alpha-D-Man-(1-&gt;2)-alpha-D-Man-(1-&gt;6)]-alpha-D-Man-(1-&gt;6)]-beta-D-Man-(1-&gt;4)-beta-D-GlcNAc-(1-&gt;4)-alpha-D-GlcNAc-diphospho-di-trans,poly-cis-dolichol + a di-trans,poly-cis-dolichyl beta-D-glucosyl phosphate = a alpha-D-Glc-(1-&gt;2)-alpha-D-Glc-(1-&gt;3)-alpha-D-Glc-(1-&gt;3)-alpha-D-Man-(1-&gt;2)-alpha-D-Man-(1-&gt;2)-alpha-D-Man-(1-&gt;3)-[alpha-D-Man-(1-&gt;2)-alpha-D-Man-(1-&gt;3)-[alpha-D-Man-(1-&gt;2)-alpha-D-Man-(1-&gt;6)]-alpha-D-Man-(1-&gt;6)]-beta-D-Man-(1-&gt;4)-beta-D-GlcNAc-(1-&gt;4)-alpha-D-GlcNAc-diphospho-di-trans,poly-cis-dolichol + a di-trans,poly-cis-dolichyl phosphate + H(+)</text>
        <dbReference type="Rhea" id="RHEA:29543"/>
        <dbReference type="Rhea" id="RHEA-COMP:19498"/>
        <dbReference type="Rhea" id="RHEA-COMP:19502"/>
        <dbReference type="Rhea" id="RHEA-COMP:19512"/>
        <dbReference type="Rhea" id="RHEA-COMP:19522"/>
        <dbReference type="ChEBI" id="CHEBI:15378"/>
        <dbReference type="ChEBI" id="CHEBI:57525"/>
        <dbReference type="ChEBI" id="CHEBI:57683"/>
        <dbReference type="ChEBI" id="CHEBI:132522"/>
        <dbReference type="ChEBI" id="CHEBI:132523"/>
        <dbReference type="EC" id="2.4.1.256"/>
    </reaction>
    <physiologicalReaction direction="left-to-right" evidence="13">
        <dbReference type="Rhea" id="RHEA:29544"/>
    </physiologicalReaction>
</comment>
<feature type="transmembrane region" description="Helical" evidence="14">
    <location>
        <begin position="316"/>
        <end position="334"/>
    </location>
</feature>
<accession>A0A397VH47</accession>
<keyword evidence="11 14" id="KW-0472">Membrane</keyword>
<feature type="transmembrane region" description="Helical" evidence="14">
    <location>
        <begin position="235"/>
        <end position="258"/>
    </location>
</feature>
<dbReference type="PIRSF" id="PIRSF028810">
    <property type="entry name" value="Alpha1_2_glucosyltferase_Alg10"/>
    <property type="match status" value="1"/>
</dbReference>
<comment type="caution">
    <text evidence="16">The sequence shown here is derived from an EMBL/GenBank/DDBJ whole genome shotgun (WGS) entry which is preliminary data.</text>
</comment>
<evidence type="ECO:0000256" key="2">
    <source>
        <dbReference type="ARBA" id="ARBA00004922"/>
    </source>
</evidence>
<dbReference type="STRING" id="44941.A0A397VH47"/>
<evidence type="ECO:0000256" key="14">
    <source>
        <dbReference type="PIRNR" id="PIRNR028810"/>
    </source>
</evidence>
<protein>
    <recommendedName>
        <fullName evidence="5 14">Dol-P-Glc:Glc(2)Man(9)GlcNAc(2)-PP-Dol alpha-1,2-glucosyltransferase</fullName>
        <ecNumber evidence="4 14">2.4.1.256</ecNumber>
    </recommendedName>
</protein>
<evidence type="ECO:0000313" key="16">
    <source>
        <dbReference type="EMBL" id="RIB21128.1"/>
    </source>
</evidence>
<keyword evidence="6 14" id="KW-0328">Glycosyltransferase</keyword>
<evidence type="ECO:0000256" key="1">
    <source>
        <dbReference type="ARBA" id="ARBA00004477"/>
    </source>
</evidence>
<feature type="transmembrane region" description="Helical" evidence="14">
    <location>
        <begin position="92"/>
        <end position="112"/>
    </location>
</feature>
<dbReference type="PANTHER" id="PTHR12989:SF10">
    <property type="entry name" value="DOL-P-GLC:GLC(2)MAN(9)GLCNAC(2)-PP-DOL ALPHA-1,2-GLUCOSYLTRANSFERASE-RELATED"/>
    <property type="match status" value="1"/>
</dbReference>
<comment type="caution">
    <text evidence="14">Lacks conserved residue(s) required for the propagation of feature annotation.</text>
</comment>
<evidence type="ECO:0000256" key="4">
    <source>
        <dbReference type="ARBA" id="ARBA00011967"/>
    </source>
</evidence>
<evidence type="ECO:0000256" key="8">
    <source>
        <dbReference type="ARBA" id="ARBA00022692"/>
    </source>
</evidence>
<feature type="transmembrane region" description="Helical" evidence="14">
    <location>
        <begin position="390"/>
        <end position="419"/>
    </location>
</feature>
<reference evidence="16 17" key="1">
    <citation type="submission" date="2018-06" db="EMBL/GenBank/DDBJ databases">
        <title>Comparative genomics reveals the genomic features of Rhizophagus irregularis, R. cerebriforme, R. diaphanum and Gigaspora rosea, and their symbiotic lifestyle signature.</title>
        <authorList>
            <person name="Morin E."/>
            <person name="San Clemente H."/>
            <person name="Chen E.C.H."/>
            <person name="De La Providencia I."/>
            <person name="Hainaut M."/>
            <person name="Kuo A."/>
            <person name="Kohler A."/>
            <person name="Murat C."/>
            <person name="Tang N."/>
            <person name="Roy S."/>
            <person name="Loubradou J."/>
            <person name="Henrissat B."/>
            <person name="Grigoriev I.V."/>
            <person name="Corradi N."/>
            <person name="Roux C."/>
            <person name="Martin F.M."/>
        </authorList>
    </citation>
    <scope>NUCLEOTIDE SEQUENCE [LARGE SCALE GENOMIC DNA]</scope>
    <source>
        <strain evidence="16 17">DAOM 194757</strain>
    </source>
</reference>
<evidence type="ECO:0000256" key="9">
    <source>
        <dbReference type="ARBA" id="ARBA00022824"/>
    </source>
</evidence>
<evidence type="ECO:0000256" key="6">
    <source>
        <dbReference type="ARBA" id="ARBA00022676"/>
    </source>
</evidence>
<feature type="transmembrane region" description="Helical" evidence="14">
    <location>
        <begin position="132"/>
        <end position="155"/>
    </location>
</feature>
<gene>
    <name evidence="16" type="ORF">C2G38_1129408</name>
</gene>
<organism evidence="16 17">
    <name type="scientific">Gigaspora rosea</name>
    <dbReference type="NCBI Taxonomy" id="44941"/>
    <lineage>
        <taxon>Eukaryota</taxon>
        <taxon>Fungi</taxon>
        <taxon>Fungi incertae sedis</taxon>
        <taxon>Mucoromycota</taxon>
        <taxon>Glomeromycotina</taxon>
        <taxon>Glomeromycetes</taxon>
        <taxon>Diversisporales</taxon>
        <taxon>Gigasporaceae</taxon>
        <taxon>Gigaspora</taxon>
    </lineage>
</organism>
<evidence type="ECO:0000256" key="7">
    <source>
        <dbReference type="ARBA" id="ARBA00022679"/>
    </source>
</evidence>
<evidence type="ECO:0000256" key="11">
    <source>
        <dbReference type="ARBA" id="ARBA00023136"/>
    </source>
</evidence>
<keyword evidence="17" id="KW-1185">Reference proteome</keyword>
<dbReference type="PANTHER" id="PTHR12989">
    <property type="entry name" value="ALPHA-1,2-GLUCOSYLTRANSFERASE ALG10"/>
    <property type="match status" value="1"/>
</dbReference>
<feature type="transmembrane region" description="Helical" evidence="14">
    <location>
        <begin position="360"/>
        <end position="378"/>
    </location>
</feature>
<sequence>MATKLILFLIHVAIINFIANLVNTVVPDPYMDEIFHIPQAQRYCEGNYHEWDPKLTTPPGLYIISNLIILPLSHLVHSVNFCSIEFLRATNILFSIGLYVVFWKVLAYLHPYQNKKTRAFNAFVLTSFPVNWFYNFLYYTDSGSTFFILWSYLLALKREFWMSAMVSGVGVFFRQTNIGWVCFILGVSVIDVLSDNNFSSKHFIGILRPVKNKNIRFGIAIQEIFKFTLIAIRNLVELMIIFFPYILVILSFIYFLIWNGGVVLGDKANHIAVLHFPQIFYFISFVFFFAITVVLKFKHIKRITYSIMSRQITTTIMSLLPLMILMAFLIHNYTHEHPFLLSDNRHYTFYIWKNIYRRHYTIKYILIPCYIVAGWILWHPLASKQSFIWIMVYITATCITLVPSPLLEFRYFIIPYYIYRLNVKQPSIERLIIEFLIYACINYKTLYLFLWNGFIWESESDRIQRFMW</sequence>
<dbReference type="Pfam" id="PF04922">
    <property type="entry name" value="DIE2_ALG10"/>
    <property type="match status" value="1"/>
</dbReference>
<keyword evidence="8 14" id="KW-0812">Transmembrane</keyword>
<proteinExistence type="inferred from homology"/>
<name>A0A397VH47_9GLOM</name>
<comment type="function">
    <text evidence="12">Dol-P-Glc:Glc(2)Man(9)GlcNAc(2)-PP-Dol alpha-1,2-glucosyltransferase that operates in the biosynthetic pathway of dolichol-linked oligosaccharides, the glycan precursors employed in protein asparagine (N)-glycosylation. The assembly of dolichol-linked oligosaccharides begins on the cytosolic side of the endoplasmic reticulum membrane and finishes in its lumen. The sequential addition of sugars to dolichol pyrophosphate produces dolichol-linked oligosaccharides containing fourteen sugars, including two GlcNAcs, nine mannoses and three glucoses. Once assembled, the oligosaccharide is transferred from the lipid to nascent proteins by oligosaccharyltransferases. In the lumen of the endoplasmic reticulum, adds the third and last glucose residue from dolichyl phosphate glucose (Dol-P-Glc) onto the lipid-linked oligosaccharide intermediate Glc(2)Man(9)GlcNAc(2)-PP-Dol to produce Glc(3)Man(9)GlcNAc(2)-PP-Dol.</text>
</comment>
<evidence type="ECO:0000256" key="12">
    <source>
        <dbReference type="ARBA" id="ARBA00044727"/>
    </source>
</evidence>
<feature type="signal peptide" evidence="15">
    <location>
        <begin position="1"/>
        <end position="24"/>
    </location>
</feature>
<comment type="similarity">
    <text evidence="3 14">Belongs to the ALG10 glucosyltransferase family.</text>
</comment>
<feature type="chain" id="PRO_5017337456" description="Dol-P-Glc:Glc(2)Man(9)GlcNAc(2)-PP-Dol alpha-1,2-glucosyltransferase" evidence="15">
    <location>
        <begin position="25"/>
        <end position="468"/>
    </location>
</feature>
<feature type="transmembrane region" description="Helical" evidence="14">
    <location>
        <begin position="431"/>
        <end position="455"/>
    </location>
</feature>
<evidence type="ECO:0000256" key="15">
    <source>
        <dbReference type="SAM" id="SignalP"/>
    </source>
</evidence>
<comment type="subcellular location">
    <subcellularLocation>
        <location evidence="1">Endoplasmic reticulum membrane</location>
        <topology evidence="1">Multi-pass membrane protein</topology>
    </subcellularLocation>
</comment>
<keyword evidence="9" id="KW-0256">Endoplasmic reticulum</keyword>